<evidence type="ECO:0000313" key="4">
    <source>
        <dbReference type="EMBL" id="MBT2920194.1"/>
    </source>
</evidence>
<dbReference type="NCBIfam" id="NF040693">
    <property type="entry name" value="recomb_GmtY"/>
    <property type="match status" value="1"/>
</dbReference>
<reference evidence="4 5" key="1">
    <citation type="journal article" date="2017" name="J. Fish Dis.">
        <title>Comparative assessment of Vibrio virulence in marine fish larvae.</title>
        <authorList>
            <person name="Ronneseth A."/>
            <person name="Castillo D."/>
            <person name="D'Alvise P."/>
            <person name="Tonnesen O."/>
            <person name="Haugland G."/>
            <person name="Grotkjaer T."/>
            <person name="Engell-Sorensen K."/>
            <person name="Norremark L."/>
            <person name="Bergh O."/>
            <person name="Wergeland H.I."/>
            <person name="Gram L."/>
        </authorList>
    </citation>
    <scope>NUCLEOTIDE SEQUENCE [LARGE SCALE GENOMIC DNA]</scope>
    <source>
        <strain evidence="4 5">90-11-286</strain>
    </source>
</reference>
<protein>
    <submittedName>
        <fullName evidence="4">Tyrosine-type recombinase/integrase</fullName>
    </submittedName>
</protein>
<keyword evidence="1" id="KW-0233">DNA recombination</keyword>
<organism evidence="4 5">
    <name type="scientific">Vibrio anguillarum</name>
    <name type="common">Listonella anguillarum</name>
    <dbReference type="NCBI Taxonomy" id="55601"/>
    <lineage>
        <taxon>Bacteria</taxon>
        <taxon>Pseudomonadati</taxon>
        <taxon>Pseudomonadota</taxon>
        <taxon>Gammaproteobacteria</taxon>
        <taxon>Vibrionales</taxon>
        <taxon>Vibrionaceae</taxon>
        <taxon>Vibrio</taxon>
    </lineage>
</organism>
<feature type="coiled-coil region" evidence="2">
    <location>
        <begin position="447"/>
        <end position="474"/>
    </location>
</feature>
<sequence>MGKITITCRNRQVSIDGLKAIKVRVVSLNGAILESFLRYQVIKNGRGKTWHHENALAMSLLLEYWQATLGVYGSPRLMFEAFSVAIHGGTVQVDGTDPIGLRWKPRSPHHANKLIRYISEYSDWLYVETGEESALLNPIRSATPYEKMLNLAAYHHRKNNSFLKHTYDDSKAREQAGHVRAIAKHQGPKNKQVTYTFPRDKSLEVEDSFIICGSKISDPPQNRLDLAKVLVFMLMRYAGLRISEVPNIYVVDITVDPAKSDMSKDKKIPLVKVHHPDKGFAPDEWRKKYNRPDARRAEYLMTEYSMLPRNNRNSPKSLYTGWKNPVLIPNQNYMIAYFNNTQAAEMFLIYWQLYLKYQAPKNQSHPFAFSNLKDGNPLSYKAIEDGLKRAVERVGLISSKSEGTTPHGLRHLYKDDLKKMNLSRHIIQSVMHHGSIHSQEEYAQPSHEEINAEMDKAENKISAFMETKEKLNRLKGTL</sequence>
<dbReference type="InterPro" id="IPR002104">
    <property type="entry name" value="Integrase_catalytic"/>
</dbReference>
<evidence type="ECO:0000313" key="5">
    <source>
        <dbReference type="Proteomes" id="UP000078309"/>
    </source>
</evidence>
<dbReference type="GO" id="GO:0006310">
    <property type="term" value="P:DNA recombination"/>
    <property type="evidence" value="ECO:0007669"/>
    <property type="project" value="UniProtKB-KW"/>
</dbReference>
<dbReference type="EMBL" id="JAHGUI010000072">
    <property type="protein sequence ID" value="MBT2920194.1"/>
    <property type="molecule type" value="Genomic_DNA"/>
</dbReference>
<feature type="domain" description="Tyr recombinase" evidence="3">
    <location>
        <begin position="198"/>
        <end position="455"/>
    </location>
</feature>
<dbReference type="InterPro" id="IPR011010">
    <property type="entry name" value="DNA_brk_join_enz"/>
</dbReference>
<comment type="caution">
    <text evidence="4">The sequence shown here is derived from an EMBL/GenBank/DDBJ whole genome shotgun (WGS) entry which is preliminary data.</text>
</comment>
<gene>
    <name evidence="4" type="ORF">PL14_16080</name>
</gene>
<accession>A0ABD4QY72</accession>
<keyword evidence="2" id="KW-0175">Coiled coil</keyword>
<dbReference type="AlphaFoldDB" id="A0ABD4QY72"/>
<dbReference type="Pfam" id="PF00589">
    <property type="entry name" value="Phage_integrase"/>
    <property type="match status" value="1"/>
</dbReference>
<dbReference type="InterPro" id="IPR013762">
    <property type="entry name" value="Integrase-like_cat_sf"/>
</dbReference>
<proteinExistence type="predicted"/>
<evidence type="ECO:0000256" key="2">
    <source>
        <dbReference type="SAM" id="Coils"/>
    </source>
</evidence>
<dbReference type="Gene3D" id="1.10.443.10">
    <property type="entry name" value="Intergrase catalytic core"/>
    <property type="match status" value="1"/>
</dbReference>
<dbReference type="PROSITE" id="PS51898">
    <property type="entry name" value="TYR_RECOMBINASE"/>
    <property type="match status" value="1"/>
</dbReference>
<dbReference type="RefSeq" id="WP_064624129.1">
    <property type="nucleotide sequence ID" value="NZ_CP168657.1"/>
</dbReference>
<dbReference type="SUPFAM" id="SSF56349">
    <property type="entry name" value="DNA breaking-rejoining enzymes"/>
    <property type="match status" value="1"/>
</dbReference>
<name>A0ABD4QY72_VIBAN</name>
<evidence type="ECO:0000256" key="1">
    <source>
        <dbReference type="ARBA" id="ARBA00023172"/>
    </source>
</evidence>
<dbReference type="Proteomes" id="UP000078309">
    <property type="component" value="Unassembled WGS sequence"/>
</dbReference>
<evidence type="ECO:0000259" key="3">
    <source>
        <dbReference type="PROSITE" id="PS51898"/>
    </source>
</evidence>